<dbReference type="SUPFAM" id="SSF56176">
    <property type="entry name" value="FAD-binding/transporter-associated domain-like"/>
    <property type="match status" value="1"/>
</dbReference>
<dbReference type="Pfam" id="PF00941">
    <property type="entry name" value="FAD_binding_5"/>
    <property type="match status" value="1"/>
</dbReference>
<keyword evidence="2" id="KW-0274">FAD</keyword>
<dbReference type="PANTHER" id="PTHR42659:SF2">
    <property type="entry name" value="XANTHINE DEHYDROGENASE SUBUNIT C-RELATED"/>
    <property type="match status" value="1"/>
</dbReference>
<evidence type="ECO:0000259" key="4">
    <source>
        <dbReference type="PROSITE" id="PS51387"/>
    </source>
</evidence>
<dbReference type="InterPro" id="IPR005107">
    <property type="entry name" value="CO_DH_flav_C"/>
</dbReference>
<evidence type="ECO:0000313" key="5">
    <source>
        <dbReference type="EMBL" id="OHV19258.1"/>
    </source>
</evidence>
<keyword evidence="3" id="KW-0560">Oxidoreductase</keyword>
<proteinExistence type="predicted"/>
<dbReference type="InterPro" id="IPR016166">
    <property type="entry name" value="FAD-bd_PCMH"/>
</dbReference>
<dbReference type="Gene3D" id="3.30.465.10">
    <property type="match status" value="1"/>
</dbReference>
<evidence type="ECO:0000256" key="2">
    <source>
        <dbReference type="ARBA" id="ARBA00022827"/>
    </source>
</evidence>
<dbReference type="GO" id="GO:0016491">
    <property type="term" value="F:oxidoreductase activity"/>
    <property type="evidence" value="ECO:0007669"/>
    <property type="project" value="UniProtKB-KW"/>
</dbReference>
<evidence type="ECO:0000256" key="1">
    <source>
        <dbReference type="ARBA" id="ARBA00022630"/>
    </source>
</evidence>
<dbReference type="InterPro" id="IPR016169">
    <property type="entry name" value="FAD-bd_PCMH_sub2"/>
</dbReference>
<organism evidence="5 6">
    <name type="scientific">Parafrankia soli</name>
    <dbReference type="NCBI Taxonomy" id="2599596"/>
    <lineage>
        <taxon>Bacteria</taxon>
        <taxon>Bacillati</taxon>
        <taxon>Actinomycetota</taxon>
        <taxon>Actinomycetes</taxon>
        <taxon>Frankiales</taxon>
        <taxon>Frankiaceae</taxon>
        <taxon>Parafrankia</taxon>
    </lineage>
</organism>
<dbReference type="Pfam" id="PF03450">
    <property type="entry name" value="CO_deh_flav_C"/>
    <property type="match status" value="1"/>
</dbReference>
<dbReference type="InterPro" id="IPR016167">
    <property type="entry name" value="FAD-bd_PCMH_sub1"/>
</dbReference>
<dbReference type="InterPro" id="IPR036683">
    <property type="entry name" value="CO_DH_flav_C_dom_sf"/>
</dbReference>
<keyword evidence="1" id="KW-0285">Flavoprotein</keyword>
<evidence type="ECO:0000256" key="3">
    <source>
        <dbReference type="ARBA" id="ARBA00023002"/>
    </source>
</evidence>
<keyword evidence="6" id="KW-1185">Reference proteome</keyword>
<dbReference type="Proteomes" id="UP000179769">
    <property type="component" value="Unassembled WGS sequence"/>
</dbReference>
<dbReference type="GO" id="GO:0071949">
    <property type="term" value="F:FAD binding"/>
    <property type="evidence" value="ECO:0007669"/>
    <property type="project" value="InterPro"/>
</dbReference>
<dbReference type="PROSITE" id="PS51387">
    <property type="entry name" value="FAD_PCMH"/>
    <property type="match status" value="1"/>
</dbReference>
<feature type="domain" description="FAD-binding PCMH-type" evidence="4">
    <location>
        <begin position="1"/>
        <end position="177"/>
    </location>
</feature>
<dbReference type="FunFam" id="3.30.465.10:FF:000017">
    <property type="entry name" value="Xanthine dehydrogenase, FAD binding subunit"/>
    <property type="match status" value="1"/>
</dbReference>
<dbReference type="OrthoDB" id="9793944at2"/>
<dbReference type="SUPFAM" id="SSF55447">
    <property type="entry name" value="CO dehydrogenase flavoprotein C-terminal domain-like"/>
    <property type="match status" value="1"/>
</dbReference>
<reference evidence="6" key="1">
    <citation type="submission" date="2016-07" db="EMBL/GenBank/DDBJ databases">
        <title>Frankia sp. NRRL B-16219 Genome sequencing.</title>
        <authorList>
            <person name="Ghodhbane-Gtari F."/>
            <person name="Swanson E."/>
            <person name="Gueddou A."/>
            <person name="Louati M."/>
            <person name="Nouioui I."/>
            <person name="Hezbri K."/>
            <person name="Abebe-Akele F."/>
            <person name="Simpson S."/>
            <person name="Morris K."/>
            <person name="Thomas K."/>
            <person name="Gtari M."/>
            <person name="Tisa L.S."/>
        </authorList>
    </citation>
    <scope>NUCLEOTIDE SEQUENCE [LARGE SCALE GENOMIC DNA]</scope>
    <source>
        <strain evidence="6">NRRL B-16219</strain>
    </source>
</reference>
<gene>
    <name evidence="5" type="ORF">BBK14_29420</name>
</gene>
<sequence>MKASRFAYHAPSTLAEALALLAEHGDSAKVLAGGQSLIPMLAMRLAVFDHLVDLGRIPELAGIDHQGDTVRIGAATTHTAVESSVDLARTVPLLARAAPLIGHFQIRNRGTVGGAIAHADPAAEFPAVALALDAQLETVSPRGARTIPAEKFFLGTWSTALADDEILTAVNFPAWRGRTGHAVEELARRHGDFAIAGAVVAVELDGDDRVRRCGIGLLGLGSTPERATAAEQAVTGTAAGEIDPVEVGRAAMSTLQSVPADLHGSADYRRRVGAAMVTRAWQRALREAHDG</sequence>
<dbReference type="AlphaFoldDB" id="A0A1S1P8J8"/>
<dbReference type="InterPro" id="IPR036318">
    <property type="entry name" value="FAD-bd_PCMH-like_sf"/>
</dbReference>
<protein>
    <submittedName>
        <fullName evidence="5">Carbon monoxide dehydrogenase</fullName>
    </submittedName>
</protein>
<name>A0A1S1P8J8_9ACTN</name>
<dbReference type="PANTHER" id="PTHR42659">
    <property type="entry name" value="XANTHINE DEHYDROGENASE SUBUNIT C-RELATED"/>
    <property type="match status" value="1"/>
</dbReference>
<dbReference type="RefSeq" id="WP_071067190.1">
    <property type="nucleotide sequence ID" value="NZ_MAXA01000282.1"/>
</dbReference>
<dbReference type="InterPro" id="IPR051312">
    <property type="entry name" value="Diverse_Substr_Oxidored"/>
</dbReference>
<dbReference type="SMART" id="SM01092">
    <property type="entry name" value="CO_deh_flav_C"/>
    <property type="match status" value="1"/>
</dbReference>
<comment type="caution">
    <text evidence="5">The sequence shown here is derived from an EMBL/GenBank/DDBJ whole genome shotgun (WGS) entry which is preliminary data.</text>
</comment>
<evidence type="ECO:0000313" key="6">
    <source>
        <dbReference type="Proteomes" id="UP000179769"/>
    </source>
</evidence>
<dbReference type="InterPro" id="IPR002346">
    <property type="entry name" value="Mopterin_DH_FAD-bd"/>
</dbReference>
<dbReference type="EMBL" id="MAXA01000282">
    <property type="protein sequence ID" value="OHV19258.1"/>
    <property type="molecule type" value="Genomic_DNA"/>
</dbReference>
<dbReference type="Gene3D" id="3.30.43.10">
    <property type="entry name" value="Uridine Diphospho-n-acetylenolpyruvylglucosamine Reductase, domain 2"/>
    <property type="match status" value="1"/>
</dbReference>
<accession>A0A1S1P8J8</accession>
<dbReference type="Gene3D" id="3.30.390.50">
    <property type="entry name" value="CO dehydrogenase flavoprotein, C-terminal domain"/>
    <property type="match status" value="1"/>
</dbReference>